<accession>A0ABN3KGZ5</accession>
<evidence type="ECO:0000313" key="6">
    <source>
        <dbReference type="Proteomes" id="UP001501231"/>
    </source>
</evidence>
<keyword evidence="6" id="KW-1185">Reference proteome</keyword>
<dbReference type="SMART" id="SM00248">
    <property type="entry name" value="ANK"/>
    <property type="match status" value="2"/>
</dbReference>
<dbReference type="Pfam" id="PF12796">
    <property type="entry name" value="Ank_2"/>
    <property type="match status" value="1"/>
</dbReference>
<evidence type="ECO:0000313" key="5">
    <source>
        <dbReference type="EMBL" id="GAA2459576.1"/>
    </source>
</evidence>
<evidence type="ECO:0008006" key="7">
    <source>
        <dbReference type="Google" id="ProtNLM"/>
    </source>
</evidence>
<dbReference type="InterPro" id="IPR036770">
    <property type="entry name" value="Ankyrin_rpt-contain_sf"/>
</dbReference>
<evidence type="ECO:0000256" key="4">
    <source>
        <dbReference type="SAM" id="MobiDB-lite"/>
    </source>
</evidence>
<dbReference type="Proteomes" id="UP001501231">
    <property type="component" value="Unassembled WGS sequence"/>
</dbReference>
<organism evidence="5 6">
    <name type="scientific">Actinomadura vinacea</name>
    <dbReference type="NCBI Taxonomy" id="115336"/>
    <lineage>
        <taxon>Bacteria</taxon>
        <taxon>Bacillati</taxon>
        <taxon>Actinomycetota</taxon>
        <taxon>Actinomycetes</taxon>
        <taxon>Streptosporangiales</taxon>
        <taxon>Thermomonosporaceae</taxon>
        <taxon>Actinomadura</taxon>
    </lineage>
</organism>
<keyword evidence="2 3" id="KW-0040">ANK repeat</keyword>
<dbReference type="SUPFAM" id="SSF48403">
    <property type="entry name" value="Ankyrin repeat"/>
    <property type="match status" value="1"/>
</dbReference>
<evidence type="ECO:0000256" key="3">
    <source>
        <dbReference type="PROSITE-ProRule" id="PRU00023"/>
    </source>
</evidence>
<protein>
    <recommendedName>
        <fullName evidence="7">Ankyrin repeat domain-containing protein</fullName>
    </recommendedName>
</protein>
<feature type="repeat" description="ANK" evidence="3">
    <location>
        <begin position="480"/>
        <end position="513"/>
    </location>
</feature>
<feature type="region of interest" description="Disordered" evidence="4">
    <location>
        <begin position="168"/>
        <end position="191"/>
    </location>
</feature>
<name>A0ABN3KGZ5_9ACTN</name>
<evidence type="ECO:0000256" key="1">
    <source>
        <dbReference type="ARBA" id="ARBA00022737"/>
    </source>
</evidence>
<proteinExistence type="predicted"/>
<evidence type="ECO:0000256" key="2">
    <source>
        <dbReference type="ARBA" id="ARBA00023043"/>
    </source>
</evidence>
<comment type="caution">
    <text evidence="5">The sequence shown here is derived from an EMBL/GenBank/DDBJ whole genome shotgun (WGS) entry which is preliminary data.</text>
</comment>
<dbReference type="PANTHER" id="PTHR24201">
    <property type="entry name" value="ANK_REP_REGION DOMAIN-CONTAINING PROTEIN"/>
    <property type="match status" value="1"/>
</dbReference>
<dbReference type="EMBL" id="BAAARW010000050">
    <property type="protein sequence ID" value="GAA2459576.1"/>
    <property type="molecule type" value="Genomic_DNA"/>
</dbReference>
<dbReference type="PROSITE" id="PS50297">
    <property type="entry name" value="ANK_REP_REGION"/>
    <property type="match status" value="1"/>
</dbReference>
<reference evidence="5 6" key="1">
    <citation type="journal article" date="2019" name="Int. J. Syst. Evol. Microbiol.">
        <title>The Global Catalogue of Microorganisms (GCM) 10K type strain sequencing project: providing services to taxonomists for standard genome sequencing and annotation.</title>
        <authorList>
            <consortium name="The Broad Institute Genomics Platform"/>
            <consortium name="The Broad Institute Genome Sequencing Center for Infectious Disease"/>
            <person name="Wu L."/>
            <person name="Ma J."/>
        </authorList>
    </citation>
    <scope>NUCLEOTIDE SEQUENCE [LARGE SCALE GENOMIC DNA]</scope>
    <source>
        <strain evidence="5 6">JCM 3325</strain>
    </source>
</reference>
<sequence>MIDHRAQDLADWRRIRRYAVPRWMIERATERRLAGDWAGACAAARIRVELDPADIAREHGADVAAAVRDDLLHLAPDLLRWHLPRPCQGRSTLATHVSIVLSEHGDGRSLHVTTPTMADGPQHLTLRFGMTAEPDQFYRASEQSWAAARHFWDVRRSGELLARCGGGDRAPFFDPDGTPRAAGEPSGDDPAGLAERVTALLDRGEVEAAFDAAGIGLDLSAPDLPHYYRARDPHAILATLPLALTRLAAELRLLSPSGTGGSHQIPSGWPTTVLVEADDGLRIKVVERMKVQGAPIVPEAHWRRLPDLDLLRGGHITPEELHPLVRSALFPARPAPDGPVGPPGPRPPEPVRVRCRGEWHRIHAHDGGLRLPHTDEEIQRESALQALGGATAGCFAVRHAWTGHGGRLPRALRAQRQELFQRVQHGDAPGVLRLLDAGTDPRVRDGRKRTLLHTLHMLDHEELLPRLLQAGLDLEAKDQNGRTPLHMAVGDHGSEALVRALVNAGARIDVVDELEWALVDLIGRTGRTDLGWLTDRLARECPGLGGRWWSDDDE</sequence>
<dbReference type="InterPro" id="IPR050776">
    <property type="entry name" value="Ank_Repeat/CDKN_Inhibitor"/>
</dbReference>
<dbReference type="RefSeq" id="WP_344598675.1">
    <property type="nucleotide sequence ID" value="NZ_BAAARW010000050.1"/>
</dbReference>
<gene>
    <name evidence="5" type="ORF">GCM10010191_94840</name>
</gene>
<dbReference type="Gene3D" id="1.25.40.20">
    <property type="entry name" value="Ankyrin repeat-containing domain"/>
    <property type="match status" value="2"/>
</dbReference>
<dbReference type="InterPro" id="IPR002110">
    <property type="entry name" value="Ankyrin_rpt"/>
</dbReference>
<keyword evidence="1" id="KW-0677">Repeat</keyword>
<dbReference type="PROSITE" id="PS50088">
    <property type="entry name" value="ANK_REPEAT"/>
    <property type="match status" value="1"/>
</dbReference>